<reference evidence="3" key="1">
    <citation type="journal article" date="2019" name="Int. J. Syst. Evol. Microbiol.">
        <title>The Global Catalogue of Microorganisms (GCM) 10K type strain sequencing project: providing services to taxonomists for standard genome sequencing and annotation.</title>
        <authorList>
            <consortium name="The Broad Institute Genomics Platform"/>
            <consortium name="The Broad Institute Genome Sequencing Center for Infectious Disease"/>
            <person name="Wu L."/>
            <person name="Ma J."/>
        </authorList>
    </citation>
    <scope>NUCLEOTIDE SEQUENCE [LARGE SCALE GENOMIC DNA]</scope>
    <source>
        <strain evidence="3">NBRC 101365</strain>
    </source>
</reference>
<keyword evidence="1" id="KW-0812">Transmembrane</keyword>
<evidence type="ECO:0000313" key="2">
    <source>
        <dbReference type="EMBL" id="GLS17095.1"/>
    </source>
</evidence>
<proteinExistence type="predicted"/>
<feature type="transmembrane region" description="Helical" evidence="1">
    <location>
        <begin position="33"/>
        <end position="53"/>
    </location>
</feature>
<dbReference type="Proteomes" id="UP001156882">
    <property type="component" value="Unassembled WGS sequence"/>
</dbReference>
<comment type="caution">
    <text evidence="2">The sequence shown here is derived from an EMBL/GenBank/DDBJ whole genome shotgun (WGS) entry which is preliminary data.</text>
</comment>
<feature type="transmembrane region" description="Helical" evidence="1">
    <location>
        <begin position="121"/>
        <end position="149"/>
    </location>
</feature>
<dbReference type="RefSeq" id="WP_284309927.1">
    <property type="nucleotide sequence ID" value="NZ_BSPC01000004.1"/>
</dbReference>
<dbReference type="EMBL" id="BSPC01000004">
    <property type="protein sequence ID" value="GLS17095.1"/>
    <property type="molecule type" value="Genomic_DNA"/>
</dbReference>
<feature type="transmembrane region" description="Helical" evidence="1">
    <location>
        <begin position="155"/>
        <end position="184"/>
    </location>
</feature>
<gene>
    <name evidence="2" type="ORF">GCM10007874_01100</name>
</gene>
<protein>
    <recommendedName>
        <fullName evidence="4">Membrane domain of glycerophosphoryl diester phosphodiesterase</fullName>
    </recommendedName>
</protein>
<keyword evidence="3" id="KW-1185">Reference proteome</keyword>
<feature type="transmembrane region" description="Helical" evidence="1">
    <location>
        <begin position="77"/>
        <end position="100"/>
    </location>
</feature>
<feature type="transmembrane region" description="Helical" evidence="1">
    <location>
        <begin position="205"/>
        <end position="228"/>
    </location>
</feature>
<sequence length="286" mass="30847">MSMPQPNPGYRGDSSLGVGQIVNDAWNTSIKSYLGLFFLNLPILIAAVASFGADSQSMFSADGSAMEQMVRDNMGRFITLEVLIFIVSIVCSCAMTRILYDRYVGAPVSDREAAVTGAKRSLPAIGLLLIFIAAYVVFAFVVALILALLQGVLGFLALILAIGLAILFLYLVFPYVLSGIVCINEELGPIASLRRSKYLTSDYRWPLLAVSLVAVVVMAVYQGIILGLDYLMAPAAFGHTILLVFVALIYPLLGGWVIGLFVIAAHRLRALKDGVISGRNLSNVFE</sequence>
<accession>A0ABQ6CE69</accession>
<name>A0ABQ6CE69_9HYPH</name>
<evidence type="ECO:0008006" key="4">
    <source>
        <dbReference type="Google" id="ProtNLM"/>
    </source>
</evidence>
<feature type="transmembrane region" description="Helical" evidence="1">
    <location>
        <begin position="240"/>
        <end position="263"/>
    </location>
</feature>
<evidence type="ECO:0000313" key="3">
    <source>
        <dbReference type="Proteomes" id="UP001156882"/>
    </source>
</evidence>
<evidence type="ECO:0000256" key="1">
    <source>
        <dbReference type="SAM" id="Phobius"/>
    </source>
</evidence>
<keyword evidence="1" id="KW-0472">Membrane</keyword>
<organism evidence="2 3">
    <name type="scientific">Labrys miyagiensis</name>
    <dbReference type="NCBI Taxonomy" id="346912"/>
    <lineage>
        <taxon>Bacteria</taxon>
        <taxon>Pseudomonadati</taxon>
        <taxon>Pseudomonadota</taxon>
        <taxon>Alphaproteobacteria</taxon>
        <taxon>Hyphomicrobiales</taxon>
        <taxon>Xanthobacteraceae</taxon>
        <taxon>Labrys</taxon>
    </lineage>
</organism>
<keyword evidence="1" id="KW-1133">Transmembrane helix</keyword>